<dbReference type="OrthoDB" id="122499at2"/>
<gene>
    <name evidence="3" type="ordered locus">ACP_3067</name>
</gene>
<evidence type="ECO:0000313" key="4">
    <source>
        <dbReference type="Proteomes" id="UP000002207"/>
    </source>
</evidence>
<dbReference type="InterPro" id="IPR053842">
    <property type="entry name" value="NikA-like"/>
</dbReference>
<dbReference type="InParanoid" id="C1F4Y1"/>
<feature type="coiled-coil region" evidence="1">
    <location>
        <begin position="290"/>
        <end position="317"/>
    </location>
</feature>
<sequence length="348" mass="37023">MATHSATPQEDIGSILERFQQWTGDQSRPAAANDPNAPFTGFQRSAHQAYSSTRQIARELSYEEALSRARSRTRRPWEDDEAAEPTASATSPQPDAAPTPAAQPEAKAAAASTSSKSRKPAKTAAEKSTMKTVTASTATRTRAQNPSQQQTRKNNPNAASAAATHRKTTAPGSSKKTKSAAKAPATGSTAKKPQAAASASSAASPGVAAPVAAYDLQPSPSFQQILAAQIKAGPLATSDTVTEVVAQPATVHAEEISGTAVTVTVHLSVTERNALRTRAQQLGLTADAYLRQCALEVESLRNELQEVLVTRMQAARQLPAQPRRDWLGRLKQYFFPSRTDCQTQIFHA</sequence>
<evidence type="ECO:0000313" key="3">
    <source>
        <dbReference type="EMBL" id="ACO32452.1"/>
    </source>
</evidence>
<feature type="compositionally biased region" description="Low complexity" evidence="2">
    <location>
        <begin position="85"/>
        <end position="115"/>
    </location>
</feature>
<feature type="region of interest" description="Disordered" evidence="2">
    <location>
        <begin position="21"/>
        <end position="197"/>
    </location>
</feature>
<feature type="compositionally biased region" description="Basic and acidic residues" evidence="2">
    <location>
        <begin position="56"/>
        <end position="67"/>
    </location>
</feature>
<dbReference type="EMBL" id="CP001472">
    <property type="protein sequence ID" value="ACO32452.1"/>
    <property type="molecule type" value="Genomic_DNA"/>
</dbReference>
<evidence type="ECO:0000256" key="2">
    <source>
        <dbReference type="SAM" id="MobiDB-lite"/>
    </source>
</evidence>
<dbReference type="Proteomes" id="UP000002207">
    <property type="component" value="Chromosome"/>
</dbReference>
<keyword evidence="1" id="KW-0175">Coiled coil</keyword>
<reference evidence="3 4" key="1">
    <citation type="journal article" date="2009" name="Appl. Environ. Microbiol.">
        <title>Three genomes from the phylum Acidobacteria provide insight into the lifestyles of these microorganisms in soils.</title>
        <authorList>
            <person name="Ward N.L."/>
            <person name="Challacombe J.F."/>
            <person name="Janssen P.H."/>
            <person name="Henrissat B."/>
            <person name="Coutinho P.M."/>
            <person name="Wu M."/>
            <person name="Xie G."/>
            <person name="Haft D.H."/>
            <person name="Sait M."/>
            <person name="Badger J."/>
            <person name="Barabote R.D."/>
            <person name="Bradley B."/>
            <person name="Brettin T.S."/>
            <person name="Brinkac L.M."/>
            <person name="Bruce D."/>
            <person name="Creasy T."/>
            <person name="Daugherty S.C."/>
            <person name="Davidsen T.M."/>
            <person name="DeBoy R.T."/>
            <person name="Detter J.C."/>
            <person name="Dodson R.J."/>
            <person name="Durkin A.S."/>
            <person name="Ganapathy A."/>
            <person name="Gwinn-Giglio M."/>
            <person name="Han C.S."/>
            <person name="Khouri H."/>
            <person name="Kiss H."/>
            <person name="Kothari S.P."/>
            <person name="Madupu R."/>
            <person name="Nelson K.E."/>
            <person name="Nelson W.C."/>
            <person name="Paulsen I."/>
            <person name="Penn K."/>
            <person name="Ren Q."/>
            <person name="Rosovitz M.J."/>
            <person name="Selengut J.D."/>
            <person name="Shrivastava S."/>
            <person name="Sullivan S.A."/>
            <person name="Tapia R."/>
            <person name="Thompson L.S."/>
            <person name="Watkins K.L."/>
            <person name="Yang Q."/>
            <person name="Yu C."/>
            <person name="Zafar N."/>
            <person name="Zhou L."/>
            <person name="Kuske C.R."/>
        </authorList>
    </citation>
    <scope>NUCLEOTIDE SEQUENCE [LARGE SCALE GENOMIC DNA]</scope>
    <source>
        <strain evidence="4">ATCC 51196 / DSM 11244 / BCRC 80197 / JCM 7670 / NBRC 15755 / NCIMB 13165 / 161</strain>
    </source>
</reference>
<protein>
    <submittedName>
        <fullName evidence="3">Uncharacterized protein</fullName>
    </submittedName>
</protein>
<dbReference type="KEGG" id="aca:ACP_3067"/>
<organism evidence="3 4">
    <name type="scientific">Acidobacterium capsulatum (strain ATCC 51196 / DSM 11244 / BCRC 80197 / JCM 7670 / NBRC 15755 / NCIMB 13165 / 161)</name>
    <dbReference type="NCBI Taxonomy" id="240015"/>
    <lineage>
        <taxon>Bacteria</taxon>
        <taxon>Pseudomonadati</taxon>
        <taxon>Acidobacteriota</taxon>
        <taxon>Terriglobia</taxon>
        <taxon>Terriglobales</taxon>
        <taxon>Acidobacteriaceae</taxon>
        <taxon>Acidobacterium</taxon>
    </lineage>
</organism>
<dbReference type="Pfam" id="PF21983">
    <property type="entry name" value="NikA-like"/>
    <property type="match status" value="1"/>
</dbReference>
<feature type="compositionally biased region" description="Low complexity" evidence="2">
    <location>
        <begin position="169"/>
        <end position="197"/>
    </location>
</feature>
<feature type="compositionally biased region" description="Low complexity" evidence="2">
    <location>
        <begin position="130"/>
        <end position="142"/>
    </location>
</feature>
<keyword evidence="4" id="KW-1185">Reference proteome</keyword>
<feature type="compositionally biased region" description="Polar residues" evidence="2">
    <location>
        <begin position="42"/>
        <end position="55"/>
    </location>
</feature>
<accession>C1F4Y1</accession>
<name>C1F4Y1_ACIC5</name>
<evidence type="ECO:0000256" key="1">
    <source>
        <dbReference type="SAM" id="Coils"/>
    </source>
</evidence>
<dbReference type="HOGENOM" id="CLU_796023_0_0_0"/>
<proteinExistence type="predicted"/>
<dbReference type="AlphaFoldDB" id="C1F4Y1"/>
<feature type="compositionally biased region" description="Polar residues" evidence="2">
    <location>
        <begin position="143"/>
        <end position="158"/>
    </location>
</feature>
<dbReference type="RefSeq" id="WP_015898115.1">
    <property type="nucleotide sequence ID" value="NC_012483.1"/>
</dbReference>